<feature type="chain" id="PRO_5035809462" evidence="1">
    <location>
        <begin position="20"/>
        <end position="57"/>
    </location>
</feature>
<dbReference type="AlphaFoldDB" id="A0A8T2P830"/>
<dbReference type="Proteomes" id="UP000824540">
    <property type="component" value="Unassembled WGS sequence"/>
</dbReference>
<evidence type="ECO:0000256" key="1">
    <source>
        <dbReference type="SAM" id="SignalP"/>
    </source>
</evidence>
<evidence type="ECO:0000313" key="2">
    <source>
        <dbReference type="EMBL" id="KAG9345698.1"/>
    </source>
</evidence>
<gene>
    <name evidence="2" type="ORF">JZ751_008842</name>
</gene>
<reference evidence="2" key="1">
    <citation type="thesis" date="2021" institute="BYU ScholarsArchive" country="Provo, UT, USA">
        <title>Applications of and Algorithms for Genome Assembly and Genomic Analyses with an Emphasis on Marine Teleosts.</title>
        <authorList>
            <person name="Pickett B.D."/>
        </authorList>
    </citation>
    <scope>NUCLEOTIDE SEQUENCE</scope>
    <source>
        <strain evidence="2">HI-2016</strain>
    </source>
</reference>
<keyword evidence="1" id="KW-0732">Signal</keyword>
<comment type="caution">
    <text evidence="2">The sequence shown here is derived from an EMBL/GenBank/DDBJ whole genome shotgun (WGS) entry which is preliminary data.</text>
</comment>
<feature type="signal peptide" evidence="1">
    <location>
        <begin position="1"/>
        <end position="19"/>
    </location>
</feature>
<protein>
    <submittedName>
        <fullName evidence="2">Uncharacterized protein</fullName>
    </submittedName>
</protein>
<keyword evidence="3" id="KW-1185">Reference proteome</keyword>
<accession>A0A8T2P830</accession>
<dbReference type="EMBL" id="JAFBMS010000017">
    <property type="protein sequence ID" value="KAG9345698.1"/>
    <property type="molecule type" value="Genomic_DNA"/>
</dbReference>
<sequence length="57" mass="6314">MPLLWVKSMLWVIKIGAEACSYTFPSQNTEKEEERRLQVEGERVRECVGGGGGGTSL</sequence>
<organism evidence="2 3">
    <name type="scientific">Albula glossodonta</name>
    <name type="common">roundjaw bonefish</name>
    <dbReference type="NCBI Taxonomy" id="121402"/>
    <lineage>
        <taxon>Eukaryota</taxon>
        <taxon>Metazoa</taxon>
        <taxon>Chordata</taxon>
        <taxon>Craniata</taxon>
        <taxon>Vertebrata</taxon>
        <taxon>Euteleostomi</taxon>
        <taxon>Actinopterygii</taxon>
        <taxon>Neopterygii</taxon>
        <taxon>Teleostei</taxon>
        <taxon>Albuliformes</taxon>
        <taxon>Albulidae</taxon>
        <taxon>Albula</taxon>
    </lineage>
</organism>
<evidence type="ECO:0000313" key="3">
    <source>
        <dbReference type="Proteomes" id="UP000824540"/>
    </source>
</evidence>
<name>A0A8T2P830_9TELE</name>
<proteinExistence type="predicted"/>